<gene>
    <name evidence="2" type="ORF">HanXRQr2_Chr10g0456271</name>
</gene>
<evidence type="ECO:0000313" key="2">
    <source>
        <dbReference type="EMBL" id="KAF5787741.1"/>
    </source>
</evidence>
<sequence>MATSMPISPNPIRREPWSSTEPSRFCLRSITVYVEAIVDFVGLDPVNSRDIYSHMYVYVCI</sequence>
<reference evidence="2" key="1">
    <citation type="journal article" date="2017" name="Nature">
        <title>The sunflower genome provides insights into oil metabolism, flowering and Asterid evolution.</title>
        <authorList>
            <person name="Badouin H."/>
            <person name="Gouzy J."/>
            <person name="Grassa C.J."/>
            <person name="Murat F."/>
            <person name="Staton S.E."/>
            <person name="Cottret L."/>
            <person name="Lelandais-Briere C."/>
            <person name="Owens G.L."/>
            <person name="Carrere S."/>
            <person name="Mayjonade B."/>
            <person name="Legrand L."/>
            <person name="Gill N."/>
            <person name="Kane N.C."/>
            <person name="Bowers J.E."/>
            <person name="Hubner S."/>
            <person name="Bellec A."/>
            <person name="Berard A."/>
            <person name="Berges H."/>
            <person name="Blanchet N."/>
            <person name="Boniface M.C."/>
            <person name="Brunel D."/>
            <person name="Catrice O."/>
            <person name="Chaidir N."/>
            <person name="Claudel C."/>
            <person name="Donnadieu C."/>
            <person name="Faraut T."/>
            <person name="Fievet G."/>
            <person name="Helmstetter N."/>
            <person name="King M."/>
            <person name="Knapp S.J."/>
            <person name="Lai Z."/>
            <person name="Le Paslier M.C."/>
            <person name="Lippi Y."/>
            <person name="Lorenzon L."/>
            <person name="Mandel J.R."/>
            <person name="Marage G."/>
            <person name="Marchand G."/>
            <person name="Marquand E."/>
            <person name="Bret-Mestries E."/>
            <person name="Morien E."/>
            <person name="Nambeesan S."/>
            <person name="Nguyen T."/>
            <person name="Pegot-Espagnet P."/>
            <person name="Pouilly N."/>
            <person name="Raftis F."/>
            <person name="Sallet E."/>
            <person name="Schiex T."/>
            <person name="Thomas J."/>
            <person name="Vandecasteele C."/>
            <person name="Vares D."/>
            <person name="Vear F."/>
            <person name="Vautrin S."/>
            <person name="Crespi M."/>
            <person name="Mangin B."/>
            <person name="Burke J.M."/>
            <person name="Salse J."/>
            <person name="Munos S."/>
            <person name="Vincourt P."/>
            <person name="Rieseberg L.H."/>
            <person name="Langlade N.B."/>
        </authorList>
    </citation>
    <scope>NUCLEOTIDE SEQUENCE</scope>
    <source>
        <tissue evidence="2">Leaves</tissue>
    </source>
</reference>
<accession>A0A9K3I0W6</accession>
<dbReference type="AlphaFoldDB" id="A0A9K3I0W6"/>
<evidence type="ECO:0000313" key="3">
    <source>
        <dbReference type="Proteomes" id="UP000215914"/>
    </source>
</evidence>
<protein>
    <submittedName>
        <fullName evidence="2">Uncharacterized protein</fullName>
    </submittedName>
</protein>
<keyword evidence="3" id="KW-1185">Reference proteome</keyword>
<evidence type="ECO:0000256" key="1">
    <source>
        <dbReference type="SAM" id="MobiDB-lite"/>
    </source>
</evidence>
<dbReference type="Proteomes" id="UP000215914">
    <property type="component" value="Unassembled WGS sequence"/>
</dbReference>
<name>A0A9K3I0W6_HELAN</name>
<proteinExistence type="predicted"/>
<organism evidence="2 3">
    <name type="scientific">Helianthus annuus</name>
    <name type="common">Common sunflower</name>
    <dbReference type="NCBI Taxonomy" id="4232"/>
    <lineage>
        <taxon>Eukaryota</taxon>
        <taxon>Viridiplantae</taxon>
        <taxon>Streptophyta</taxon>
        <taxon>Embryophyta</taxon>
        <taxon>Tracheophyta</taxon>
        <taxon>Spermatophyta</taxon>
        <taxon>Magnoliopsida</taxon>
        <taxon>eudicotyledons</taxon>
        <taxon>Gunneridae</taxon>
        <taxon>Pentapetalae</taxon>
        <taxon>asterids</taxon>
        <taxon>campanulids</taxon>
        <taxon>Asterales</taxon>
        <taxon>Asteraceae</taxon>
        <taxon>Asteroideae</taxon>
        <taxon>Heliantheae alliance</taxon>
        <taxon>Heliantheae</taxon>
        <taxon>Helianthus</taxon>
    </lineage>
</organism>
<dbReference type="EMBL" id="MNCJ02000325">
    <property type="protein sequence ID" value="KAF5787741.1"/>
    <property type="molecule type" value="Genomic_DNA"/>
</dbReference>
<reference evidence="2" key="2">
    <citation type="submission" date="2020-06" db="EMBL/GenBank/DDBJ databases">
        <title>Helianthus annuus Genome sequencing and assembly Release 2.</title>
        <authorList>
            <person name="Gouzy J."/>
            <person name="Langlade N."/>
            <person name="Munos S."/>
        </authorList>
    </citation>
    <scope>NUCLEOTIDE SEQUENCE</scope>
    <source>
        <tissue evidence="2">Leaves</tissue>
    </source>
</reference>
<feature type="region of interest" description="Disordered" evidence="1">
    <location>
        <begin position="1"/>
        <end position="21"/>
    </location>
</feature>
<dbReference type="Gramene" id="mRNA:HanXRQr2_Chr10g0456271">
    <property type="protein sequence ID" value="CDS:HanXRQr2_Chr10g0456271.1"/>
    <property type="gene ID" value="HanXRQr2_Chr10g0456271"/>
</dbReference>
<comment type="caution">
    <text evidence="2">The sequence shown here is derived from an EMBL/GenBank/DDBJ whole genome shotgun (WGS) entry which is preliminary data.</text>
</comment>